<sequence>MIHLSFPGFSGPLEALREALRRGKLSPKEVPVLLVVDQALAQVPEDLRERSELLPPLAELLVLKLAPERALAPKEEGEEAPLVRALLDLSETVAFLEARLQRRARLLPVPPPPLPKPALRLPKKALLQAAKPFRRALLHLPREGFGLKEAWERLRHLLRGRVAFGSLPFRAWPERAVAFAALLEAHRLGRVRLWQEAPFAPLYVEPLGDLEALDEGKGVA</sequence>
<dbReference type="STRING" id="482827.SAMN04488243_11828"/>
<dbReference type="OrthoDB" id="32572at2"/>
<reference evidence="2" key="1">
    <citation type="submission" date="2016-10" db="EMBL/GenBank/DDBJ databases">
        <authorList>
            <person name="Varghese N."/>
            <person name="Submissions S."/>
        </authorList>
    </citation>
    <scope>NUCLEOTIDE SEQUENCE [LARGE SCALE GENOMIC DNA]</scope>
    <source>
        <strain evidence="2">CGMCC 1.6992</strain>
    </source>
</reference>
<keyword evidence="2" id="KW-1185">Reference proteome</keyword>
<name>A0A1G7H9I8_9DEIN</name>
<evidence type="ECO:0000313" key="1">
    <source>
        <dbReference type="EMBL" id="SDE97092.1"/>
    </source>
</evidence>
<gene>
    <name evidence="1" type="ORF">SAMN04488243_11828</name>
</gene>
<dbReference type="RefSeq" id="WP_093007414.1">
    <property type="nucleotide sequence ID" value="NZ_FNBC01000018.1"/>
</dbReference>
<organism evidence="1 2">
    <name type="scientific">Thermus arciformis</name>
    <dbReference type="NCBI Taxonomy" id="482827"/>
    <lineage>
        <taxon>Bacteria</taxon>
        <taxon>Thermotogati</taxon>
        <taxon>Deinococcota</taxon>
        <taxon>Deinococci</taxon>
        <taxon>Thermales</taxon>
        <taxon>Thermaceae</taxon>
        <taxon>Thermus</taxon>
    </lineage>
</organism>
<proteinExistence type="predicted"/>
<accession>A0A1G7H9I8</accession>
<protein>
    <submittedName>
        <fullName evidence="1">Condensin subunit ScpA</fullName>
    </submittedName>
</protein>
<dbReference type="Proteomes" id="UP000199446">
    <property type="component" value="Unassembled WGS sequence"/>
</dbReference>
<dbReference type="AlphaFoldDB" id="A0A1G7H9I8"/>
<dbReference type="EMBL" id="FNBC01000018">
    <property type="protein sequence ID" value="SDE97092.1"/>
    <property type="molecule type" value="Genomic_DNA"/>
</dbReference>
<evidence type="ECO:0000313" key="2">
    <source>
        <dbReference type="Proteomes" id="UP000199446"/>
    </source>
</evidence>